<dbReference type="Gene3D" id="2.60.120.200">
    <property type="match status" value="1"/>
</dbReference>
<gene>
    <name evidence="1" type="ORF">DV733_13405</name>
</gene>
<evidence type="ECO:0000313" key="2">
    <source>
        <dbReference type="Proteomes" id="UP000296706"/>
    </source>
</evidence>
<proteinExistence type="predicted"/>
<dbReference type="RefSeq" id="WP_049992490.1">
    <property type="nucleotide sequence ID" value="NZ_CP031310.1"/>
</dbReference>
<dbReference type="Proteomes" id="UP000296706">
    <property type="component" value="Chromosome"/>
</dbReference>
<name>A0A4D6HDJ2_9EURY</name>
<dbReference type="SUPFAM" id="SSF49899">
    <property type="entry name" value="Concanavalin A-like lectins/glucanases"/>
    <property type="match status" value="1"/>
</dbReference>
<accession>A0A4D6HDJ2</accession>
<dbReference type="KEGG" id="hsn:DV733_13405"/>
<organism evidence="1 2">
    <name type="scientific">Halapricum salinum</name>
    <dbReference type="NCBI Taxonomy" id="1457250"/>
    <lineage>
        <taxon>Archaea</taxon>
        <taxon>Methanobacteriati</taxon>
        <taxon>Methanobacteriota</taxon>
        <taxon>Stenosarchaea group</taxon>
        <taxon>Halobacteria</taxon>
        <taxon>Halobacteriales</taxon>
        <taxon>Haloarculaceae</taxon>
        <taxon>Halapricum</taxon>
    </lineage>
</organism>
<protein>
    <recommendedName>
        <fullName evidence="3">LamG domain-containing protein</fullName>
    </recommendedName>
</protein>
<dbReference type="Pfam" id="PF13385">
    <property type="entry name" value="Laminin_G_3"/>
    <property type="match status" value="1"/>
</dbReference>
<dbReference type="PROSITE" id="PS51257">
    <property type="entry name" value="PROKAR_LIPOPROTEIN"/>
    <property type="match status" value="1"/>
</dbReference>
<sequence length="258" mass="27230">MGRAELTRRRVLSAGGLATAGGLAGCTDILGGSDSGGPDETGTVSEGVLSSLPLDVLLTFDDGIEDVSGNDRPVSVEGGELVEGRSGQALRLRPPDEYFTVQSGLESPGFDSGDEAEPFSYAAWVQIHSAHRHELFTNEGSRRRLAINSDRQVCGRMWGGRSDIEGSPACGAQVPLEEWVHVGFVFTGTEGRVYYNGDEIARNPWRGYTGSAKTCSGSRAAGGGDCEAAPGEVDATIDEWAIIRTDVSQSTMRELASA</sequence>
<dbReference type="STRING" id="1457250.GCA_000755225_01541"/>
<dbReference type="GeneID" id="39848876"/>
<evidence type="ECO:0000313" key="1">
    <source>
        <dbReference type="EMBL" id="QCC52164.1"/>
    </source>
</evidence>
<evidence type="ECO:0008006" key="3">
    <source>
        <dbReference type="Google" id="ProtNLM"/>
    </source>
</evidence>
<keyword evidence="2" id="KW-1185">Reference proteome</keyword>
<reference evidence="1 2" key="1">
    <citation type="journal article" date="2019" name="Nat. Commun.">
        <title>A new type of DNA phosphorothioation-based antiviral system in archaea.</title>
        <authorList>
            <person name="Xiong L."/>
            <person name="Liu S."/>
            <person name="Chen S."/>
            <person name="Xiao Y."/>
            <person name="Zhu B."/>
            <person name="Gao Y."/>
            <person name="Zhang Y."/>
            <person name="Chen B."/>
            <person name="Luo J."/>
            <person name="Deng Z."/>
            <person name="Chen X."/>
            <person name="Wang L."/>
            <person name="Chen S."/>
        </authorList>
    </citation>
    <scope>NUCLEOTIDE SEQUENCE [LARGE SCALE GENOMIC DNA]</scope>
    <source>
        <strain evidence="1 2">CBA1105</strain>
    </source>
</reference>
<dbReference type="InterPro" id="IPR013320">
    <property type="entry name" value="ConA-like_dom_sf"/>
</dbReference>
<dbReference type="AlphaFoldDB" id="A0A4D6HDJ2"/>
<dbReference type="EMBL" id="CP031310">
    <property type="protein sequence ID" value="QCC52164.1"/>
    <property type="molecule type" value="Genomic_DNA"/>
</dbReference>